<dbReference type="Gene3D" id="3.20.20.140">
    <property type="entry name" value="Metal-dependent hydrolases"/>
    <property type="match status" value="1"/>
</dbReference>
<evidence type="ECO:0000313" key="7">
    <source>
        <dbReference type="Proteomes" id="UP001305647"/>
    </source>
</evidence>
<keyword evidence="7" id="KW-1185">Reference proteome</keyword>
<dbReference type="InterPro" id="IPR006330">
    <property type="entry name" value="Ado/ade_deaminase"/>
</dbReference>
<accession>A0AAN6Q604</accession>
<dbReference type="GO" id="GO:0004000">
    <property type="term" value="F:adenosine deaminase activity"/>
    <property type="evidence" value="ECO:0007669"/>
    <property type="project" value="TreeGrafter"/>
</dbReference>
<keyword evidence="2" id="KW-0479">Metal-binding</keyword>
<evidence type="ECO:0000256" key="1">
    <source>
        <dbReference type="ARBA" id="ARBA00001947"/>
    </source>
</evidence>
<dbReference type="PANTHER" id="PTHR11409:SF39">
    <property type="entry name" value="ADENOSINE DEAMINASE 2"/>
    <property type="match status" value="1"/>
</dbReference>
<evidence type="ECO:0000256" key="4">
    <source>
        <dbReference type="SAM" id="MobiDB-lite"/>
    </source>
</evidence>
<protein>
    <submittedName>
        <fullName evidence="6">Metallo-dependent hydrolase</fullName>
    </submittedName>
</protein>
<keyword evidence="3 6" id="KW-0378">Hydrolase</keyword>
<evidence type="ECO:0000256" key="3">
    <source>
        <dbReference type="ARBA" id="ARBA00022801"/>
    </source>
</evidence>
<evidence type="ECO:0000313" key="6">
    <source>
        <dbReference type="EMBL" id="KAK4104220.1"/>
    </source>
</evidence>
<name>A0AAN6Q604_9PEZI</name>
<sequence>MAPITDDEWADLVTHELPKASDPVIQRYLESRRALMAEEQKHRSDFSFRQALSPIAKKACEIVSKIRDDERKPGASPPPARQPATLKSWSIVRRMPKGALLRAHCCSLADIDHLVETALRTPGLCISCPSGHLATAAAREEAGLCIRYRGGADPDLGDRPPWTPDYKPGTFVPLTQAADSYPQGGKEGFVGWLKERCGGMSGPSSSGSDLMGGMLFYEPIWRAFFQRLMANLVEDGLAWLELRLTFPLVYYREGSEEPEPDYDHMFQAVEEEVATFRAGGPGFGRFWGLRVIWSTSMRNRDSRAIIESADDCIAAKLVWPQLVAGYDLADSERLGGRPLADLLPELFWFRKQCAVENVQIPFLLRTGGGSSGDRARDATGEDDVVDALLLGARRIGHATSLHRHPRLVEAVRDRRILVEGCPVFYNDTRLDPAADVAMHDGLRVLLAQGVPCALCDDDSGILPPPGKEREAGSRMTDLFWQVLDAWDEADLATLGSLAENSVRWAALEDQDPETWAQDIRAASVGAGVKAARLQQWAVDWERFCLWVVTEYGGDDGEDANVAG</sequence>
<organism evidence="6 7">
    <name type="scientific">Parathielavia hyrcaniae</name>
    <dbReference type="NCBI Taxonomy" id="113614"/>
    <lineage>
        <taxon>Eukaryota</taxon>
        <taxon>Fungi</taxon>
        <taxon>Dikarya</taxon>
        <taxon>Ascomycota</taxon>
        <taxon>Pezizomycotina</taxon>
        <taxon>Sordariomycetes</taxon>
        <taxon>Sordariomycetidae</taxon>
        <taxon>Sordariales</taxon>
        <taxon>Chaetomiaceae</taxon>
        <taxon>Parathielavia</taxon>
    </lineage>
</organism>
<dbReference type="EMBL" id="MU863627">
    <property type="protein sequence ID" value="KAK4104220.1"/>
    <property type="molecule type" value="Genomic_DNA"/>
</dbReference>
<feature type="region of interest" description="Disordered" evidence="4">
    <location>
        <begin position="67"/>
        <end position="86"/>
    </location>
</feature>
<dbReference type="AlphaFoldDB" id="A0AAN6Q604"/>
<dbReference type="SUPFAM" id="SSF51556">
    <property type="entry name" value="Metallo-dependent hydrolases"/>
    <property type="match status" value="1"/>
</dbReference>
<gene>
    <name evidence="6" type="ORF">N658DRAFT_419800</name>
</gene>
<evidence type="ECO:0000256" key="2">
    <source>
        <dbReference type="ARBA" id="ARBA00022723"/>
    </source>
</evidence>
<feature type="domain" description="Adenosine deaminase" evidence="5">
    <location>
        <begin position="375"/>
        <end position="512"/>
    </location>
</feature>
<proteinExistence type="predicted"/>
<evidence type="ECO:0000259" key="5">
    <source>
        <dbReference type="Pfam" id="PF00962"/>
    </source>
</evidence>
<dbReference type="GO" id="GO:0046872">
    <property type="term" value="F:metal ion binding"/>
    <property type="evidence" value="ECO:0007669"/>
    <property type="project" value="UniProtKB-KW"/>
</dbReference>
<comment type="caution">
    <text evidence="6">The sequence shown here is derived from an EMBL/GenBank/DDBJ whole genome shotgun (WGS) entry which is preliminary data.</text>
</comment>
<reference evidence="6" key="2">
    <citation type="submission" date="2023-05" db="EMBL/GenBank/DDBJ databases">
        <authorList>
            <consortium name="Lawrence Berkeley National Laboratory"/>
            <person name="Steindorff A."/>
            <person name="Hensen N."/>
            <person name="Bonometti L."/>
            <person name="Westerberg I."/>
            <person name="Brannstrom I.O."/>
            <person name="Guillou S."/>
            <person name="Cros-Aarteil S."/>
            <person name="Calhoun S."/>
            <person name="Haridas S."/>
            <person name="Kuo A."/>
            <person name="Mondo S."/>
            <person name="Pangilinan J."/>
            <person name="Riley R."/>
            <person name="Labutti K."/>
            <person name="Andreopoulos B."/>
            <person name="Lipzen A."/>
            <person name="Chen C."/>
            <person name="Yanf M."/>
            <person name="Daum C."/>
            <person name="Ng V."/>
            <person name="Clum A."/>
            <person name="Ohm R."/>
            <person name="Martin F."/>
            <person name="Silar P."/>
            <person name="Natvig D."/>
            <person name="Lalanne C."/>
            <person name="Gautier V."/>
            <person name="Ament-Velasquez S.L."/>
            <person name="Kruys A."/>
            <person name="Hutchinson M.I."/>
            <person name="Powell A.J."/>
            <person name="Barry K."/>
            <person name="Miller A.N."/>
            <person name="Grigoriev I.V."/>
            <person name="Debuchy R."/>
            <person name="Gladieux P."/>
            <person name="Thoren M.H."/>
            <person name="Johannesson H."/>
        </authorList>
    </citation>
    <scope>NUCLEOTIDE SEQUENCE</scope>
    <source>
        <strain evidence="6">CBS 757.83</strain>
    </source>
</reference>
<reference evidence="6" key="1">
    <citation type="journal article" date="2023" name="Mol. Phylogenet. Evol.">
        <title>Genome-scale phylogeny and comparative genomics of the fungal order Sordariales.</title>
        <authorList>
            <person name="Hensen N."/>
            <person name="Bonometti L."/>
            <person name="Westerberg I."/>
            <person name="Brannstrom I.O."/>
            <person name="Guillou S."/>
            <person name="Cros-Aarteil S."/>
            <person name="Calhoun S."/>
            <person name="Haridas S."/>
            <person name="Kuo A."/>
            <person name="Mondo S."/>
            <person name="Pangilinan J."/>
            <person name="Riley R."/>
            <person name="LaButti K."/>
            <person name="Andreopoulos B."/>
            <person name="Lipzen A."/>
            <person name="Chen C."/>
            <person name="Yan M."/>
            <person name="Daum C."/>
            <person name="Ng V."/>
            <person name="Clum A."/>
            <person name="Steindorff A."/>
            <person name="Ohm R.A."/>
            <person name="Martin F."/>
            <person name="Silar P."/>
            <person name="Natvig D.O."/>
            <person name="Lalanne C."/>
            <person name="Gautier V."/>
            <person name="Ament-Velasquez S.L."/>
            <person name="Kruys A."/>
            <person name="Hutchinson M.I."/>
            <person name="Powell A.J."/>
            <person name="Barry K."/>
            <person name="Miller A.N."/>
            <person name="Grigoriev I.V."/>
            <person name="Debuchy R."/>
            <person name="Gladieux P."/>
            <person name="Hiltunen Thoren M."/>
            <person name="Johannesson H."/>
        </authorList>
    </citation>
    <scope>NUCLEOTIDE SEQUENCE</scope>
    <source>
        <strain evidence="6">CBS 757.83</strain>
    </source>
</reference>
<dbReference type="InterPro" id="IPR032466">
    <property type="entry name" value="Metal_Hydrolase"/>
</dbReference>
<dbReference type="Pfam" id="PF00962">
    <property type="entry name" value="A_deaminase"/>
    <property type="match status" value="1"/>
</dbReference>
<dbReference type="Proteomes" id="UP001305647">
    <property type="component" value="Unassembled WGS sequence"/>
</dbReference>
<comment type="cofactor">
    <cofactor evidence="1">
        <name>Zn(2+)</name>
        <dbReference type="ChEBI" id="CHEBI:29105"/>
    </cofactor>
</comment>
<dbReference type="GO" id="GO:0006154">
    <property type="term" value="P:adenosine catabolic process"/>
    <property type="evidence" value="ECO:0007669"/>
    <property type="project" value="TreeGrafter"/>
</dbReference>
<dbReference type="InterPro" id="IPR001365">
    <property type="entry name" value="A_deaminase_dom"/>
</dbReference>
<dbReference type="PANTHER" id="PTHR11409">
    <property type="entry name" value="ADENOSINE DEAMINASE"/>
    <property type="match status" value="1"/>
</dbReference>
<dbReference type="GO" id="GO:0046103">
    <property type="term" value="P:inosine biosynthetic process"/>
    <property type="evidence" value="ECO:0007669"/>
    <property type="project" value="TreeGrafter"/>
</dbReference>